<reference evidence="1 2" key="1">
    <citation type="journal article" date="2015" name="Nat. Commun.">
        <title>Production of butyrate from lysine and the Amadori product fructoselysine by a human gut commensal.</title>
        <authorList>
            <person name="Bui T.P."/>
            <person name="Ritari J."/>
            <person name="Boeren S."/>
            <person name="de Waard P."/>
            <person name="Plugge C.M."/>
            <person name="de Vos W.M."/>
        </authorList>
    </citation>
    <scope>NUCLEOTIDE SEQUENCE [LARGE SCALE GENOMIC DNA]</scope>
    <source>
        <strain evidence="1 2">AF211</strain>
    </source>
</reference>
<evidence type="ECO:0000313" key="2">
    <source>
        <dbReference type="Proteomes" id="UP000064844"/>
    </source>
</evidence>
<accession>A0A0S2W228</accession>
<organism evidence="1 2">
    <name type="scientific">Intestinimonas butyriciproducens</name>
    <dbReference type="NCBI Taxonomy" id="1297617"/>
    <lineage>
        <taxon>Bacteria</taxon>
        <taxon>Bacillati</taxon>
        <taxon>Bacillota</taxon>
        <taxon>Clostridia</taxon>
        <taxon>Eubacteriales</taxon>
        <taxon>Intestinimonas</taxon>
    </lineage>
</organism>
<sequence>MEPPFHDAPFFILKKAKNENILINTISISETNKRKRNNLQQMKEPYLTTYTKKYGITEN</sequence>
<name>A0A0S2W228_9FIRM</name>
<reference evidence="2" key="2">
    <citation type="submission" date="2015-04" db="EMBL/GenBank/DDBJ databases">
        <title>A butyrogenic pathway from the amino acid lysine in a human gut commensal.</title>
        <authorList>
            <person name="de Vos W.M."/>
            <person name="Bui N.T.P."/>
            <person name="Plugge C.M."/>
            <person name="Ritari J."/>
        </authorList>
    </citation>
    <scope>NUCLEOTIDE SEQUENCE [LARGE SCALE GENOMIC DNA]</scope>
    <source>
        <strain evidence="2">AF211</strain>
    </source>
</reference>
<dbReference type="Proteomes" id="UP000064844">
    <property type="component" value="Chromosome"/>
</dbReference>
<dbReference type="AlphaFoldDB" id="A0A0S2W228"/>
<keyword evidence="2" id="KW-1185">Reference proteome</keyword>
<dbReference type="KEGG" id="ibu:IB211_00986"/>
<dbReference type="EMBL" id="CP011307">
    <property type="protein sequence ID" value="ALP93379.1"/>
    <property type="molecule type" value="Genomic_DNA"/>
</dbReference>
<dbReference type="STRING" id="1297617.IB211_00986"/>
<gene>
    <name evidence="1" type="ORF">IB211_00986</name>
</gene>
<protein>
    <submittedName>
        <fullName evidence="1">Uncharacterized protein</fullName>
    </submittedName>
</protein>
<evidence type="ECO:0000313" key="1">
    <source>
        <dbReference type="EMBL" id="ALP93379.1"/>
    </source>
</evidence>
<proteinExistence type="predicted"/>